<keyword evidence="2" id="KW-0500">Molybdenum</keyword>
<dbReference type="Proteomes" id="UP001165667">
    <property type="component" value="Unassembled WGS sequence"/>
</dbReference>
<dbReference type="GO" id="GO:0008482">
    <property type="term" value="F:sulfite oxidase activity"/>
    <property type="evidence" value="ECO:0007669"/>
    <property type="project" value="TreeGrafter"/>
</dbReference>
<evidence type="ECO:0000313" key="9">
    <source>
        <dbReference type="EMBL" id="MCW6507758.1"/>
    </source>
</evidence>
<organism evidence="9 10">
    <name type="scientific">Lichenifustis flavocetrariae</name>
    <dbReference type="NCBI Taxonomy" id="2949735"/>
    <lineage>
        <taxon>Bacteria</taxon>
        <taxon>Pseudomonadati</taxon>
        <taxon>Pseudomonadota</taxon>
        <taxon>Alphaproteobacteria</taxon>
        <taxon>Hyphomicrobiales</taxon>
        <taxon>Lichenihabitantaceae</taxon>
        <taxon>Lichenifustis</taxon>
    </lineage>
</organism>
<name>A0AA42CHP2_9HYPH</name>
<evidence type="ECO:0000256" key="3">
    <source>
        <dbReference type="ARBA" id="ARBA00022617"/>
    </source>
</evidence>
<keyword evidence="10" id="KW-1185">Reference proteome</keyword>
<dbReference type="EMBL" id="JAMOIM010000003">
    <property type="protein sequence ID" value="MCW6507758.1"/>
    <property type="molecule type" value="Genomic_DNA"/>
</dbReference>
<dbReference type="SUPFAM" id="SSF56524">
    <property type="entry name" value="Oxidoreductase molybdopterin-binding domain"/>
    <property type="match status" value="1"/>
</dbReference>
<evidence type="ECO:0000256" key="4">
    <source>
        <dbReference type="ARBA" id="ARBA00022723"/>
    </source>
</evidence>
<gene>
    <name evidence="9" type="ORF">M8523_06945</name>
</gene>
<protein>
    <submittedName>
        <fullName evidence="9">Sulfite oxidase</fullName>
    </submittedName>
</protein>
<dbReference type="CDD" id="cd02110">
    <property type="entry name" value="SO_family_Moco_dimer"/>
    <property type="match status" value="1"/>
</dbReference>
<proteinExistence type="predicted"/>
<dbReference type="Gene3D" id="3.90.420.10">
    <property type="entry name" value="Oxidoreductase, molybdopterin-binding domain"/>
    <property type="match status" value="1"/>
</dbReference>
<evidence type="ECO:0000256" key="1">
    <source>
        <dbReference type="ARBA" id="ARBA00001924"/>
    </source>
</evidence>
<dbReference type="InterPro" id="IPR014756">
    <property type="entry name" value="Ig_E-set"/>
</dbReference>
<dbReference type="SUPFAM" id="SSF81296">
    <property type="entry name" value="E set domains"/>
    <property type="match status" value="1"/>
</dbReference>
<evidence type="ECO:0000256" key="2">
    <source>
        <dbReference type="ARBA" id="ARBA00022505"/>
    </source>
</evidence>
<evidence type="ECO:0000256" key="5">
    <source>
        <dbReference type="ARBA" id="ARBA00023002"/>
    </source>
</evidence>
<evidence type="ECO:0000259" key="8">
    <source>
        <dbReference type="Pfam" id="PF03404"/>
    </source>
</evidence>
<evidence type="ECO:0000259" key="7">
    <source>
        <dbReference type="Pfam" id="PF00174"/>
    </source>
</evidence>
<keyword evidence="6" id="KW-0408">Iron</keyword>
<dbReference type="PANTHER" id="PTHR19372:SF7">
    <property type="entry name" value="SULFITE OXIDASE, MITOCHONDRIAL"/>
    <property type="match status" value="1"/>
</dbReference>
<dbReference type="GO" id="GO:0006790">
    <property type="term" value="P:sulfur compound metabolic process"/>
    <property type="evidence" value="ECO:0007669"/>
    <property type="project" value="TreeGrafter"/>
</dbReference>
<dbReference type="Gene3D" id="2.60.40.650">
    <property type="match status" value="1"/>
</dbReference>
<dbReference type="GO" id="GO:0020037">
    <property type="term" value="F:heme binding"/>
    <property type="evidence" value="ECO:0007669"/>
    <property type="project" value="TreeGrafter"/>
</dbReference>
<sequence length="364" mass="40040">MFGLSRAKPDLIVHSEEPLNAEPPLDRLRSGFVTKTADFYIRSHGNLPDLDVETHKVRVRGKVGQRLDLTVDDLRRRFTPKTVTAVMQCAGNRRADLQQVEKTTGDPWAPGAIGNAEWTGVPLADILRAADAAEGDDLHVAFDAVDIAENEGAEDAPYGVSIPMTKARSGEVLLAWAMNGEPLNVEHGAPLRIVVPGYAGVRSAKWVGEIRVQDEPSDAFQQAKDYLLFPPDMHKETQDPARGTTIYEMPLNAAICEPVAGAELSAGKTKIKGYAIATDRAITRVDVSMNGGREWRQATIEDHGNARWSWTFWHTTIDIPAGQHELVVRAWDAAGQTQPAQPDEVWNFKGYLSAAWHRIRVTAV</sequence>
<dbReference type="PROSITE" id="PS00559">
    <property type="entry name" value="MOLYBDOPTERIN_EUK"/>
    <property type="match status" value="1"/>
</dbReference>
<dbReference type="InterPro" id="IPR008335">
    <property type="entry name" value="Mopterin_OxRdtase_euk"/>
</dbReference>
<evidence type="ECO:0000313" key="10">
    <source>
        <dbReference type="Proteomes" id="UP001165667"/>
    </source>
</evidence>
<feature type="domain" description="Oxidoreductase molybdopterin-binding" evidence="7">
    <location>
        <begin position="44"/>
        <end position="220"/>
    </location>
</feature>
<dbReference type="PANTHER" id="PTHR19372">
    <property type="entry name" value="SULFITE REDUCTASE"/>
    <property type="match status" value="1"/>
</dbReference>
<keyword evidence="3" id="KW-0349">Heme</keyword>
<dbReference type="PRINTS" id="PR00407">
    <property type="entry name" value="EUMOPTERIN"/>
</dbReference>
<evidence type="ECO:0000256" key="6">
    <source>
        <dbReference type="ARBA" id="ARBA00023004"/>
    </source>
</evidence>
<dbReference type="Pfam" id="PF03404">
    <property type="entry name" value="Mo-co_dimer"/>
    <property type="match status" value="1"/>
</dbReference>
<comment type="caution">
    <text evidence="9">The sequence shown here is derived from an EMBL/GenBank/DDBJ whole genome shotgun (WGS) entry which is preliminary data.</text>
</comment>
<feature type="domain" description="Moybdenum cofactor oxidoreductase dimerisation" evidence="8">
    <location>
        <begin position="245"/>
        <end position="362"/>
    </location>
</feature>
<dbReference type="InterPro" id="IPR000572">
    <property type="entry name" value="OxRdtase_Mopterin-bd_dom"/>
</dbReference>
<dbReference type="GO" id="GO:0043546">
    <property type="term" value="F:molybdopterin cofactor binding"/>
    <property type="evidence" value="ECO:0007669"/>
    <property type="project" value="InterPro"/>
</dbReference>
<dbReference type="InterPro" id="IPR022407">
    <property type="entry name" value="OxRdtase_Mopterin_BS"/>
</dbReference>
<keyword evidence="5" id="KW-0560">Oxidoreductase</keyword>
<dbReference type="Pfam" id="PF00174">
    <property type="entry name" value="Oxidored_molyb"/>
    <property type="match status" value="1"/>
</dbReference>
<reference evidence="9" key="1">
    <citation type="submission" date="2022-05" db="EMBL/GenBank/DDBJ databases">
        <authorList>
            <person name="Pankratov T."/>
        </authorList>
    </citation>
    <scope>NUCLEOTIDE SEQUENCE</scope>
    <source>
        <strain evidence="9">BP6-180914</strain>
    </source>
</reference>
<comment type="cofactor">
    <cofactor evidence="1">
        <name>Mo-molybdopterin</name>
        <dbReference type="ChEBI" id="CHEBI:71302"/>
    </cofactor>
</comment>
<dbReference type="GO" id="GO:0030151">
    <property type="term" value="F:molybdenum ion binding"/>
    <property type="evidence" value="ECO:0007669"/>
    <property type="project" value="InterPro"/>
</dbReference>
<dbReference type="InterPro" id="IPR005066">
    <property type="entry name" value="MoCF_OxRdtse_dimer"/>
</dbReference>
<keyword evidence="4" id="KW-0479">Metal-binding</keyword>
<accession>A0AA42CHP2</accession>
<dbReference type="AlphaFoldDB" id="A0AA42CHP2"/>
<dbReference type="FunFam" id="3.90.420.10:FF:000002">
    <property type="entry name" value="sulfite oxidase, mitochondrial"/>
    <property type="match status" value="1"/>
</dbReference>
<dbReference type="InterPro" id="IPR036374">
    <property type="entry name" value="OxRdtase_Mopterin-bd_sf"/>
</dbReference>
<dbReference type="RefSeq" id="WP_282584117.1">
    <property type="nucleotide sequence ID" value="NZ_JAMOIM010000003.1"/>
</dbReference>